<evidence type="ECO:0000313" key="2">
    <source>
        <dbReference type="Proteomes" id="UP000734854"/>
    </source>
</evidence>
<proteinExistence type="predicted"/>
<reference evidence="1 2" key="1">
    <citation type="submission" date="2020-08" db="EMBL/GenBank/DDBJ databases">
        <title>Plant Genome Project.</title>
        <authorList>
            <person name="Zhang R.-G."/>
        </authorList>
    </citation>
    <scope>NUCLEOTIDE SEQUENCE [LARGE SCALE GENOMIC DNA]</scope>
    <source>
        <tissue evidence="1">Rhizome</tissue>
    </source>
</reference>
<dbReference type="Gene3D" id="3.40.30.10">
    <property type="entry name" value="Glutaredoxin"/>
    <property type="match status" value="1"/>
</dbReference>
<accession>A0A8J5GNN6</accession>
<gene>
    <name evidence="1" type="ORF">ZIOFF_035745</name>
</gene>
<comment type="caution">
    <text evidence="1">The sequence shown here is derived from an EMBL/GenBank/DDBJ whole genome shotgun (WGS) entry which is preliminary data.</text>
</comment>
<protein>
    <submittedName>
        <fullName evidence="1">Uncharacterized protein</fullName>
    </submittedName>
</protein>
<keyword evidence="2" id="KW-1185">Reference proteome</keyword>
<dbReference type="AlphaFoldDB" id="A0A8J5GNN6"/>
<dbReference type="EMBL" id="JACMSC010000010">
    <property type="protein sequence ID" value="KAG6503432.1"/>
    <property type="molecule type" value="Genomic_DNA"/>
</dbReference>
<sequence>MPPASTAPFPLPLYTSDCTLVGPPSSPASSASAPVVATTISVGDNLPDANLSYFGSDGELQTVTISDLTKGKKAIFFTVLGPLHRRARRSTSLDLWKRMGSCIPKAWTPLPGSRSTTLS</sequence>
<dbReference type="Proteomes" id="UP000734854">
    <property type="component" value="Unassembled WGS sequence"/>
</dbReference>
<name>A0A8J5GNN6_ZINOF</name>
<evidence type="ECO:0000313" key="1">
    <source>
        <dbReference type="EMBL" id="KAG6503432.1"/>
    </source>
</evidence>
<organism evidence="1 2">
    <name type="scientific">Zingiber officinale</name>
    <name type="common">Ginger</name>
    <name type="synonym">Amomum zingiber</name>
    <dbReference type="NCBI Taxonomy" id="94328"/>
    <lineage>
        <taxon>Eukaryota</taxon>
        <taxon>Viridiplantae</taxon>
        <taxon>Streptophyta</taxon>
        <taxon>Embryophyta</taxon>
        <taxon>Tracheophyta</taxon>
        <taxon>Spermatophyta</taxon>
        <taxon>Magnoliopsida</taxon>
        <taxon>Liliopsida</taxon>
        <taxon>Zingiberales</taxon>
        <taxon>Zingiberaceae</taxon>
        <taxon>Zingiber</taxon>
    </lineage>
</organism>